<feature type="domain" description="MYND-type" evidence="5">
    <location>
        <begin position="17"/>
        <end position="58"/>
    </location>
</feature>
<gene>
    <name evidence="6" type="ORF">MANT1106_LOCUS15903</name>
</gene>
<protein>
    <recommendedName>
        <fullName evidence="5">MYND-type domain-containing protein</fullName>
    </recommendedName>
</protein>
<proteinExistence type="predicted"/>
<dbReference type="AlphaFoldDB" id="A0A7S0SQS9"/>
<organism evidence="6">
    <name type="scientific">Mantoniella antarctica</name>
    <dbReference type="NCBI Taxonomy" id="81844"/>
    <lineage>
        <taxon>Eukaryota</taxon>
        <taxon>Viridiplantae</taxon>
        <taxon>Chlorophyta</taxon>
        <taxon>Mamiellophyceae</taxon>
        <taxon>Mamiellales</taxon>
        <taxon>Mamiellaceae</taxon>
        <taxon>Mantoniella</taxon>
    </lineage>
</organism>
<evidence type="ECO:0000259" key="5">
    <source>
        <dbReference type="PROSITE" id="PS50865"/>
    </source>
</evidence>
<name>A0A7S0SQS9_9CHLO</name>
<dbReference type="SUPFAM" id="SSF144232">
    <property type="entry name" value="HIT/MYND zinc finger-like"/>
    <property type="match status" value="1"/>
</dbReference>
<evidence type="ECO:0000256" key="2">
    <source>
        <dbReference type="ARBA" id="ARBA00022771"/>
    </source>
</evidence>
<keyword evidence="3" id="KW-0862">Zinc</keyword>
<keyword evidence="1" id="KW-0479">Metal-binding</keyword>
<evidence type="ECO:0000313" key="6">
    <source>
        <dbReference type="EMBL" id="CAD8713690.1"/>
    </source>
</evidence>
<keyword evidence="2 4" id="KW-0863">Zinc-finger</keyword>
<sequence>MDSLKQPNTSRTAFASCAKCRERPAAGSKLLSCGGCRSQHYCSSVCQERDWAEHKPNCKEFGAARARALEARVKDFAPGTSSAKNLKRDQAAANNWFATAPGLSDRVQFLAWKHRAKSPFIMVKTPNTRVDSDPIVVMCPRTQWEDVTSRRQEDVDIKMAVRAYIDAKDFSADNSFIVYLVVESTDSGTKFGTISNLTFGAWMPMVHSSVLRSMAADDFVAEIMRIRTDPEAVYVRLIGLVAAAHLNGREGVLKGQDPNHSERFTVGLQGGREIAVKPQNYELVKRPKVFKEQF</sequence>
<dbReference type="EMBL" id="HBFC01026300">
    <property type="protein sequence ID" value="CAD8713690.1"/>
    <property type="molecule type" value="Transcribed_RNA"/>
</dbReference>
<dbReference type="GO" id="GO:0008270">
    <property type="term" value="F:zinc ion binding"/>
    <property type="evidence" value="ECO:0007669"/>
    <property type="project" value="UniProtKB-KW"/>
</dbReference>
<dbReference type="PROSITE" id="PS01360">
    <property type="entry name" value="ZF_MYND_1"/>
    <property type="match status" value="1"/>
</dbReference>
<accession>A0A7S0SQS9</accession>
<dbReference type="Gene3D" id="6.10.140.2220">
    <property type="match status" value="1"/>
</dbReference>
<dbReference type="InterPro" id="IPR002893">
    <property type="entry name" value="Znf_MYND"/>
</dbReference>
<evidence type="ECO:0000256" key="4">
    <source>
        <dbReference type="PROSITE-ProRule" id="PRU00134"/>
    </source>
</evidence>
<evidence type="ECO:0000256" key="1">
    <source>
        <dbReference type="ARBA" id="ARBA00022723"/>
    </source>
</evidence>
<dbReference type="Pfam" id="PF01753">
    <property type="entry name" value="zf-MYND"/>
    <property type="match status" value="1"/>
</dbReference>
<dbReference type="PROSITE" id="PS50865">
    <property type="entry name" value="ZF_MYND_2"/>
    <property type="match status" value="1"/>
</dbReference>
<evidence type="ECO:0000256" key="3">
    <source>
        <dbReference type="ARBA" id="ARBA00022833"/>
    </source>
</evidence>
<reference evidence="6" key="1">
    <citation type="submission" date="2021-01" db="EMBL/GenBank/DDBJ databases">
        <authorList>
            <person name="Corre E."/>
            <person name="Pelletier E."/>
            <person name="Niang G."/>
            <person name="Scheremetjew M."/>
            <person name="Finn R."/>
            <person name="Kale V."/>
            <person name="Holt S."/>
            <person name="Cochrane G."/>
            <person name="Meng A."/>
            <person name="Brown T."/>
            <person name="Cohen L."/>
        </authorList>
    </citation>
    <scope>NUCLEOTIDE SEQUENCE</scope>
    <source>
        <strain evidence="6">SL-175</strain>
    </source>
</reference>